<keyword evidence="2" id="KW-1185">Reference proteome</keyword>
<dbReference type="EMBL" id="BGZK01000273">
    <property type="protein sequence ID" value="GBP33416.1"/>
    <property type="molecule type" value="Genomic_DNA"/>
</dbReference>
<proteinExistence type="predicted"/>
<organism evidence="1 2">
    <name type="scientific">Eumeta variegata</name>
    <name type="common">Bagworm moth</name>
    <name type="synonym">Eumeta japonica</name>
    <dbReference type="NCBI Taxonomy" id="151549"/>
    <lineage>
        <taxon>Eukaryota</taxon>
        <taxon>Metazoa</taxon>
        <taxon>Ecdysozoa</taxon>
        <taxon>Arthropoda</taxon>
        <taxon>Hexapoda</taxon>
        <taxon>Insecta</taxon>
        <taxon>Pterygota</taxon>
        <taxon>Neoptera</taxon>
        <taxon>Endopterygota</taxon>
        <taxon>Lepidoptera</taxon>
        <taxon>Glossata</taxon>
        <taxon>Ditrysia</taxon>
        <taxon>Tineoidea</taxon>
        <taxon>Psychidae</taxon>
        <taxon>Oiketicinae</taxon>
        <taxon>Eumeta</taxon>
    </lineage>
</organism>
<reference evidence="1 2" key="1">
    <citation type="journal article" date="2019" name="Commun. Biol.">
        <title>The bagworm genome reveals a unique fibroin gene that provides high tensile strength.</title>
        <authorList>
            <person name="Kono N."/>
            <person name="Nakamura H."/>
            <person name="Ohtoshi R."/>
            <person name="Tomita M."/>
            <person name="Numata K."/>
            <person name="Arakawa K."/>
        </authorList>
    </citation>
    <scope>NUCLEOTIDE SEQUENCE [LARGE SCALE GENOMIC DNA]</scope>
</reference>
<comment type="caution">
    <text evidence="1">The sequence shown here is derived from an EMBL/GenBank/DDBJ whole genome shotgun (WGS) entry which is preliminary data.</text>
</comment>
<dbReference type="Proteomes" id="UP000299102">
    <property type="component" value="Unassembled WGS sequence"/>
</dbReference>
<evidence type="ECO:0000313" key="2">
    <source>
        <dbReference type="Proteomes" id="UP000299102"/>
    </source>
</evidence>
<sequence length="183" mass="20005">MNWSGSSRTINTPAGRQTERLCVTYISQRVGPKRGFIGVECACGVKLIRTLGRCSAGRAPTCVRAVRGSFYGKVSDAGRWITFVGKPFARILHTRTSDPDRAVPYATAPALDSFGPPTTRPAHAAQWCSYTNPCVEFTPKAYVTHLPVHAKPVRIGDRYRAFADAIVTSNTGGLIKSQRLFLF</sequence>
<evidence type="ECO:0000313" key="1">
    <source>
        <dbReference type="EMBL" id="GBP33416.1"/>
    </source>
</evidence>
<dbReference type="AlphaFoldDB" id="A0A4C1V4X3"/>
<name>A0A4C1V4X3_EUMVA</name>
<accession>A0A4C1V4X3</accession>
<gene>
    <name evidence="1" type="ORF">EVAR_6764_1</name>
</gene>
<protein>
    <submittedName>
        <fullName evidence="1">Uncharacterized protein</fullName>
    </submittedName>
</protein>